<dbReference type="OrthoDB" id="1742408at2759"/>
<evidence type="ECO:0000256" key="3">
    <source>
        <dbReference type="ARBA" id="ARBA00022723"/>
    </source>
</evidence>
<comment type="caution">
    <text evidence="8">The sequence shown here is derived from an EMBL/GenBank/DDBJ whole genome shotgun (WGS) entry which is preliminary data.</text>
</comment>
<evidence type="ECO:0000256" key="4">
    <source>
        <dbReference type="ARBA" id="ARBA00022801"/>
    </source>
</evidence>
<evidence type="ECO:0000256" key="6">
    <source>
        <dbReference type="ARBA" id="ARBA00023049"/>
    </source>
</evidence>
<evidence type="ECO:0000256" key="1">
    <source>
        <dbReference type="ARBA" id="ARBA00007261"/>
    </source>
</evidence>
<dbReference type="PANTHER" id="PTHR43690:SF18">
    <property type="entry name" value="INSULIN-DEGRADING ENZYME-RELATED"/>
    <property type="match status" value="1"/>
</dbReference>
<protein>
    <submittedName>
        <fullName evidence="8">Insulinase (Peptidase family M16) family protein</fullName>
    </submittedName>
</protein>
<dbReference type="Gene3D" id="3.30.830.10">
    <property type="entry name" value="Metalloenzyme, LuxS/M16 peptidase-like"/>
    <property type="match status" value="1"/>
</dbReference>
<dbReference type="EMBL" id="BJWL01000012">
    <property type="protein sequence ID" value="GFY98222.1"/>
    <property type="molecule type" value="Genomic_DNA"/>
</dbReference>
<dbReference type="GO" id="GO:0046872">
    <property type="term" value="F:metal ion binding"/>
    <property type="evidence" value="ECO:0007669"/>
    <property type="project" value="UniProtKB-KW"/>
</dbReference>
<dbReference type="GO" id="GO:0004222">
    <property type="term" value="F:metalloendopeptidase activity"/>
    <property type="evidence" value="ECO:0007669"/>
    <property type="project" value="TreeGrafter"/>
</dbReference>
<dbReference type="InterPro" id="IPR050626">
    <property type="entry name" value="Peptidase_M16"/>
</dbReference>
<feature type="domain" description="Peptidase M16 N-terminal" evidence="7">
    <location>
        <begin position="35"/>
        <end position="92"/>
    </location>
</feature>
<name>A0A7J0FHQ2_9ERIC</name>
<keyword evidence="9" id="KW-1185">Reference proteome</keyword>
<dbReference type="Pfam" id="PF00675">
    <property type="entry name" value="Peptidase_M16"/>
    <property type="match status" value="1"/>
</dbReference>
<dbReference type="InterPro" id="IPR011765">
    <property type="entry name" value="Pept_M16_N"/>
</dbReference>
<evidence type="ECO:0000259" key="7">
    <source>
        <dbReference type="Pfam" id="PF00675"/>
    </source>
</evidence>
<reference evidence="8 9" key="1">
    <citation type="submission" date="2019-07" db="EMBL/GenBank/DDBJ databases">
        <title>De Novo Assembly of kiwifruit Actinidia rufa.</title>
        <authorList>
            <person name="Sugita-Konishi S."/>
            <person name="Sato K."/>
            <person name="Mori E."/>
            <person name="Abe Y."/>
            <person name="Kisaki G."/>
            <person name="Hamano K."/>
            <person name="Suezawa K."/>
            <person name="Otani M."/>
            <person name="Fukuda T."/>
            <person name="Manabe T."/>
            <person name="Gomi K."/>
            <person name="Tabuchi M."/>
            <person name="Akimitsu K."/>
            <person name="Kataoka I."/>
        </authorList>
    </citation>
    <scope>NUCLEOTIDE SEQUENCE [LARGE SCALE GENOMIC DNA]</scope>
    <source>
        <strain evidence="9">cv. Fuchu</strain>
    </source>
</reference>
<accession>A0A7J0FHQ2</accession>
<evidence type="ECO:0000313" key="8">
    <source>
        <dbReference type="EMBL" id="GFY98222.1"/>
    </source>
</evidence>
<keyword evidence="3" id="KW-0479">Metal-binding</keyword>
<evidence type="ECO:0000256" key="5">
    <source>
        <dbReference type="ARBA" id="ARBA00022833"/>
    </source>
</evidence>
<proteinExistence type="inferred from homology"/>
<keyword evidence="5" id="KW-0862">Zinc</keyword>
<dbReference type="SUPFAM" id="SSF63411">
    <property type="entry name" value="LuxS/MPP-like metallohydrolase"/>
    <property type="match status" value="1"/>
</dbReference>
<evidence type="ECO:0000313" key="9">
    <source>
        <dbReference type="Proteomes" id="UP000585474"/>
    </source>
</evidence>
<gene>
    <name evidence="8" type="ORF">Acr_12g0007630</name>
</gene>
<sequence>MKTLFKGKEETVKIMKPLSDKREYRRIVLENSLQVLLISDPETDKCAAAMNVDVGYFSDPEGLQGISYLLGQMLYHAKEKCPSKKSFIEYVAE</sequence>
<comment type="similarity">
    <text evidence="1">Belongs to the peptidase M16 family.</text>
</comment>
<dbReference type="GO" id="GO:0005739">
    <property type="term" value="C:mitochondrion"/>
    <property type="evidence" value="ECO:0007669"/>
    <property type="project" value="TreeGrafter"/>
</dbReference>
<dbReference type="PANTHER" id="PTHR43690">
    <property type="entry name" value="NARDILYSIN"/>
    <property type="match status" value="1"/>
</dbReference>
<keyword evidence="4" id="KW-0378">Hydrolase</keyword>
<dbReference type="GO" id="GO:0043171">
    <property type="term" value="P:peptide catabolic process"/>
    <property type="evidence" value="ECO:0007669"/>
    <property type="project" value="TreeGrafter"/>
</dbReference>
<keyword evidence="2" id="KW-0645">Protease</keyword>
<dbReference type="GO" id="GO:0005829">
    <property type="term" value="C:cytosol"/>
    <property type="evidence" value="ECO:0007669"/>
    <property type="project" value="TreeGrafter"/>
</dbReference>
<dbReference type="GO" id="GO:0051603">
    <property type="term" value="P:proteolysis involved in protein catabolic process"/>
    <property type="evidence" value="ECO:0007669"/>
    <property type="project" value="TreeGrafter"/>
</dbReference>
<dbReference type="AlphaFoldDB" id="A0A7J0FHQ2"/>
<keyword evidence="6" id="KW-0482">Metalloprotease</keyword>
<organism evidence="8 9">
    <name type="scientific">Actinidia rufa</name>
    <dbReference type="NCBI Taxonomy" id="165716"/>
    <lineage>
        <taxon>Eukaryota</taxon>
        <taxon>Viridiplantae</taxon>
        <taxon>Streptophyta</taxon>
        <taxon>Embryophyta</taxon>
        <taxon>Tracheophyta</taxon>
        <taxon>Spermatophyta</taxon>
        <taxon>Magnoliopsida</taxon>
        <taxon>eudicotyledons</taxon>
        <taxon>Gunneridae</taxon>
        <taxon>Pentapetalae</taxon>
        <taxon>asterids</taxon>
        <taxon>Ericales</taxon>
        <taxon>Actinidiaceae</taxon>
        <taxon>Actinidia</taxon>
    </lineage>
</organism>
<dbReference type="Proteomes" id="UP000585474">
    <property type="component" value="Unassembled WGS sequence"/>
</dbReference>
<dbReference type="InterPro" id="IPR011249">
    <property type="entry name" value="Metalloenz_LuxS/M16"/>
</dbReference>
<evidence type="ECO:0000256" key="2">
    <source>
        <dbReference type="ARBA" id="ARBA00022670"/>
    </source>
</evidence>